<gene>
    <name evidence="2" type="ORF">FQ377_11035</name>
</gene>
<evidence type="ECO:0000313" key="3">
    <source>
        <dbReference type="Proteomes" id="UP000323410"/>
    </source>
</evidence>
<dbReference type="Gene3D" id="3.10.180.10">
    <property type="entry name" value="2,3-Dihydroxybiphenyl 1,2-Dioxygenase, domain 1"/>
    <property type="match status" value="1"/>
</dbReference>
<evidence type="ECO:0000313" key="2">
    <source>
        <dbReference type="EMBL" id="TYC98423.1"/>
    </source>
</evidence>
<dbReference type="Pfam" id="PF00903">
    <property type="entry name" value="Glyoxalase"/>
    <property type="match status" value="1"/>
</dbReference>
<accession>A0A5D0XPS7</accession>
<dbReference type="InterPro" id="IPR004360">
    <property type="entry name" value="Glyas_Fos-R_dOase_dom"/>
</dbReference>
<protein>
    <submittedName>
        <fullName evidence="2">VOC family protein</fullName>
    </submittedName>
</protein>
<proteinExistence type="predicted"/>
<dbReference type="PROSITE" id="PS51819">
    <property type="entry name" value="VOC"/>
    <property type="match status" value="1"/>
</dbReference>
<reference evidence="2 3" key="1">
    <citation type="submission" date="2019-08" db="EMBL/GenBank/DDBJ databases">
        <title>Genone of Arthrobacter echini P9.</title>
        <authorList>
            <person name="Bowman J.P."/>
        </authorList>
    </citation>
    <scope>NUCLEOTIDE SEQUENCE [LARGE SCALE GENOMIC DNA]</scope>
    <source>
        <strain evidence="2 3">P9</strain>
    </source>
</reference>
<dbReference type="Proteomes" id="UP000323410">
    <property type="component" value="Unassembled WGS sequence"/>
</dbReference>
<keyword evidence="3" id="KW-1185">Reference proteome</keyword>
<evidence type="ECO:0000259" key="1">
    <source>
        <dbReference type="PROSITE" id="PS51819"/>
    </source>
</evidence>
<feature type="domain" description="VOC" evidence="1">
    <location>
        <begin position="1"/>
        <end position="111"/>
    </location>
</feature>
<dbReference type="EMBL" id="VSLD01000005">
    <property type="protein sequence ID" value="TYC98423.1"/>
    <property type="molecule type" value="Genomic_DNA"/>
</dbReference>
<dbReference type="CDD" id="cd06587">
    <property type="entry name" value="VOC"/>
    <property type="match status" value="1"/>
</dbReference>
<organism evidence="2 3">
    <name type="scientific">Arthrobacter echini</name>
    <dbReference type="NCBI Taxonomy" id="1529066"/>
    <lineage>
        <taxon>Bacteria</taxon>
        <taxon>Bacillati</taxon>
        <taxon>Actinomycetota</taxon>
        <taxon>Actinomycetes</taxon>
        <taxon>Micrococcales</taxon>
        <taxon>Micrococcaceae</taxon>
        <taxon>Arthrobacter</taxon>
    </lineage>
</organism>
<comment type="caution">
    <text evidence="2">The sequence shown here is derived from an EMBL/GenBank/DDBJ whole genome shotgun (WGS) entry which is preliminary data.</text>
</comment>
<dbReference type="InterPro" id="IPR037523">
    <property type="entry name" value="VOC_core"/>
</dbReference>
<name>A0A5D0XPS7_9MICC</name>
<dbReference type="SUPFAM" id="SSF54593">
    <property type="entry name" value="Glyoxalase/Bleomycin resistance protein/Dihydroxybiphenyl dioxygenase"/>
    <property type="match status" value="2"/>
</dbReference>
<dbReference type="OrthoDB" id="3296095at2"/>
<sequence>MLRVRPLVFTHDLPRAAEFLLALGLTPAVDPEPTDASAVFDAGSGRVALQACEPGSPEDGTAALAFDVSDVAEFARRTEEAGTSVELSKAGHQLVARITAPDGMSFRAEAGPRSTGADPTPLSVVALWYTHHIGSAVRVLKDIGARPRISSDAGTWHDFSAKNGGLVALHAGARTGLELAFEDDGDVQSRVADLTAAGIESALTGEGYGRSLRVRAPWGAEIRINGRHRDLHGYTEH</sequence>
<dbReference type="AlphaFoldDB" id="A0A5D0XPS7"/>
<dbReference type="InterPro" id="IPR029068">
    <property type="entry name" value="Glyas_Bleomycin-R_OHBP_Dase"/>
</dbReference>
<dbReference type="RefSeq" id="WP_148601320.1">
    <property type="nucleotide sequence ID" value="NZ_VSLD01000005.1"/>
</dbReference>